<proteinExistence type="predicted"/>
<feature type="compositionally biased region" description="Low complexity" evidence="4">
    <location>
        <begin position="203"/>
        <end position="226"/>
    </location>
</feature>
<keyword evidence="2" id="KW-0061">Asparagine biosynthesis</keyword>
<organism evidence="6 7">
    <name type="scientific">Cymbomonas tetramitiformis</name>
    <dbReference type="NCBI Taxonomy" id="36881"/>
    <lineage>
        <taxon>Eukaryota</taxon>
        <taxon>Viridiplantae</taxon>
        <taxon>Chlorophyta</taxon>
        <taxon>Pyramimonadophyceae</taxon>
        <taxon>Pyramimonadales</taxon>
        <taxon>Pyramimonadaceae</taxon>
        <taxon>Cymbomonas</taxon>
    </lineage>
</organism>
<dbReference type="AlphaFoldDB" id="A0AAE0LF97"/>
<dbReference type="InterPro" id="IPR029055">
    <property type="entry name" value="Ntn_hydrolases_N"/>
</dbReference>
<evidence type="ECO:0000256" key="3">
    <source>
        <dbReference type="ARBA" id="ARBA00022962"/>
    </source>
</evidence>
<feature type="region of interest" description="Disordered" evidence="4">
    <location>
        <begin position="191"/>
        <end position="244"/>
    </location>
</feature>
<keyword evidence="3" id="KW-0315">Glutamine amidotransferase</keyword>
<dbReference type="PROSITE" id="PS51278">
    <property type="entry name" value="GATASE_TYPE_2"/>
    <property type="match status" value="1"/>
</dbReference>
<dbReference type="InterPro" id="IPR017932">
    <property type="entry name" value="GATase_2_dom"/>
</dbReference>
<evidence type="ECO:0000313" key="6">
    <source>
        <dbReference type="EMBL" id="KAK3282635.1"/>
    </source>
</evidence>
<dbReference type="GO" id="GO:0004066">
    <property type="term" value="F:asparagine synthase (glutamine-hydrolyzing) activity"/>
    <property type="evidence" value="ECO:0007669"/>
    <property type="project" value="InterPro"/>
</dbReference>
<dbReference type="PANTHER" id="PTHR45937:SF1">
    <property type="entry name" value="ASPARAGINE SYNTHETASE DOMAIN-CONTAINING PROTEIN 1"/>
    <property type="match status" value="1"/>
</dbReference>
<feature type="domain" description="Glutamine amidotransferase type-2" evidence="5">
    <location>
        <begin position="2"/>
        <end position="220"/>
    </location>
</feature>
<evidence type="ECO:0000256" key="4">
    <source>
        <dbReference type="SAM" id="MobiDB-lite"/>
    </source>
</evidence>
<dbReference type="SUPFAM" id="SSF52402">
    <property type="entry name" value="Adenine nucleotide alpha hydrolases-like"/>
    <property type="match status" value="1"/>
</dbReference>
<dbReference type="GO" id="GO:0006529">
    <property type="term" value="P:asparagine biosynthetic process"/>
    <property type="evidence" value="ECO:0007669"/>
    <property type="project" value="UniProtKB-KW"/>
</dbReference>
<keyword evidence="7" id="KW-1185">Reference proteome</keyword>
<comment type="caution">
    <text evidence="6">The sequence shown here is derived from an EMBL/GenBank/DDBJ whole genome shotgun (WGS) entry which is preliminary data.</text>
</comment>
<sequence length="777" mass="81102">MCGIVAVVSNVFCSKVDSAIENSKSGQELSPQDIGDRAKFAPSLDGLREMLSRRGPDGVREQIVELGADAKLHLLGGLLQLRGDAASAMPLMDSSGNMLLFNGEIFGGLSVPPGENDAEALLRALGPDDTCATRASGEVLSILSALRGPWALLYWQASSRTMFFGRDGIGRRSLLMHWPSVSDPRLILSSAATADGTPPPPHTAAAADAPPTEHSASPPAGPGSAAGDREESSPGALEDGGSQTASAEIPFWEELPPGLYSMAFPEQLESHPATGVVTSYGMMDEEMRAICEQVRGSGLDGAAGSGSLEPPQDSELVLDQQAAAAARVLEALDCAVGTRVRCMEYGASSVAPPAPGTIVSAAVGPGEARGCRTKIDGGSFAGPAVHADDVACCPASSPAPPCDPPAVDLRSCQATVSDATGTSDSSSPTVSGARVVVLFSGGVDSMIIAALAHRHAAPEAVIDLSTVCFAGGTSPDRKTAEAGLEELRRIAPERRWRLLRVNASLEDVDAARPHLNALLHPAGTFMDLNIGAALWLAAGACGWVQCEGASCEFCATGLEATADTAGRPQHRHAPMRSLHMLVTGKADETPYAAVQPVVSGTAALCLKPVHPCPPSCASHISTMYRSQARVVLIGSGADEQCGGYGRHRTAHRNGGWEGLAQEMRLDVQRLWVRNLGRDDRLISDQGREARFPFLDEGVMATLLGLPLWAVSDLRLPRGVGEKCVLRHVARSLGLPGAAMLPKRAIQFGSRIAKQSNVREYGSNNQANKANAGSVAFD</sequence>
<evidence type="ECO:0000259" key="5">
    <source>
        <dbReference type="PROSITE" id="PS51278"/>
    </source>
</evidence>
<evidence type="ECO:0000256" key="1">
    <source>
        <dbReference type="ARBA" id="ARBA00022605"/>
    </source>
</evidence>
<dbReference type="PANTHER" id="PTHR45937">
    <property type="entry name" value="ASPARAGINE SYNTHETASE DOMAIN-CONTAINING PROTEIN 1"/>
    <property type="match status" value="1"/>
</dbReference>
<accession>A0AAE0LF97</accession>
<dbReference type="CDD" id="cd01991">
    <property type="entry name" value="Asn_synthase_B_C"/>
    <property type="match status" value="1"/>
</dbReference>
<reference evidence="6 7" key="1">
    <citation type="journal article" date="2015" name="Genome Biol. Evol.">
        <title>Comparative Genomics of a Bacterivorous Green Alga Reveals Evolutionary Causalities and Consequences of Phago-Mixotrophic Mode of Nutrition.</title>
        <authorList>
            <person name="Burns J.A."/>
            <person name="Paasch A."/>
            <person name="Narechania A."/>
            <person name="Kim E."/>
        </authorList>
    </citation>
    <scope>NUCLEOTIDE SEQUENCE [LARGE SCALE GENOMIC DNA]</scope>
    <source>
        <strain evidence="6 7">PLY_AMNH</strain>
    </source>
</reference>
<gene>
    <name evidence="6" type="ORF">CYMTET_9632</name>
</gene>
<dbReference type="EMBL" id="LGRX02003216">
    <property type="protein sequence ID" value="KAK3282635.1"/>
    <property type="molecule type" value="Genomic_DNA"/>
</dbReference>
<dbReference type="Gene3D" id="3.40.50.620">
    <property type="entry name" value="HUPs"/>
    <property type="match status" value="1"/>
</dbReference>
<dbReference type="InterPro" id="IPR001962">
    <property type="entry name" value="Asn_synthase"/>
</dbReference>
<dbReference type="InterPro" id="IPR051857">
    <property type="entry name" value="Asn_synthetase_domain"/>
</dbReference>
<dbReference type="Pfam" id="PF00733">
    <property type="entry name" value="Asn_synthase"/>
    <property type="match status" value="2"/>
</dbReference>
<keyword evidence="1" id="KW-0028">Amino-acid biosynthesis</keyword>
<dbReference type="Gene3D" id="3.60.20.10">
    <property type="entry name" value="Glutamine Phosphoribosylpyrophosphate, subunit 1, domain 1"/>
    <property type="match status" value="1"/>
</dbReference>
<evidence type="ECO:0000256" key="2">
    <source>
        <dbReference type="ARBA" id="ARBA00022888"/>
    </source>
</evidence>
<dbReference type="SUPFAM" id="SSF56235">
    <property type="entry name" value="N-terminal nucleophile aminohydrolases (Ntn hydrolases)"/>
    <property type="match status" value="1"/>
</dbReference>
<evidence type="ECO:0000313" key="7">
    <source>
        <dbReference type="Proteomes" id="UP001190700"/>
    </source>
</evidence>
<dbReference type="InterPro" id="IPR014729">
    <property type="entry name" value="Rossmann-like_a/b/a_fold"/>
</dbReference>
<name>A0AAE0LF97_9CHLO</name>
<dbReference type="Proteomes" id="UP001190700">
    <property type="component" value="Unassembled WGS sequence"/>
</dbReference>
<protein>
    <recommendedName>
        <fullName evidence="5">Glutamine amidotransferase type-2 domain-containing protein</fullName>
    </recommendedName>
</protein>